<dbReference type="OrthoDB" id="288590at2759"/>
<dbReference type="InterPro" id="IPR026992">
    <property type="entry name" value="DIOX_N"/>
</dbReference>
<keyword evidence="2" id="KW-0408">Iron</keyword>
<dbReference type="Gene3D" id="2.60.120.330">
    <property type="entry name" value="B-lactam Antibiotic, Isopenicillin N Synthase, Chain"/>
    <property type="match status" value="1"/>
</dbReference>
<feature type="domain" description="Fe2OG dioxygenase" evidence="3">
    <location>
        <begin position="176"/>
        <end position="292"/>
    </location>
</feature>
<gene>
    <name evidence="4" type="ORF">CDD82_2380</name>
</gene>
<dbReference type="InterPro" id="IPR050231">
    <property type="entry name" value="Iron_ascorbate_oxido_reductase"/>
</dbReference>
<reference evidence="4 5" key="1">
    <citation type="submission" date="2017-06" db="EMBL/GenBank/DDBJ databases">
        <title>Ant-infecting Ophiocordyceps genomes reveal a high diversity of potential behavioral manipulation genes and a possible major role for enterotoxins.</title>
        <authorList>
            <person name="De Bekker C."/>
            <person name="Evans H.C."/>
            <person name="Brachmann A."/>
            <person name="Hughes D.P."/>
        </authorList>
    </citation>
    <scope>NUCLEOTIDE SEQUENCE [LARGE SCALE GENOMIC DNA]</scope>
    <source>
        <strain evidence="4 5">1348a</strain>
    </source>
</reference>
<evidence type="ECO:0000313" key="5">
    <source>
        <dbReference type="Proteomes" id="UP000224854"/>
    </source>
</evidence>
<dbReference type="PRINTS" id="PR00682">
    <property type="entry name" value="IPNSYNTHASE"/>
</dbReference>
<evidence type="ECO:0000256" key="1">
    <source>
        <dbReference type="ARBA" id="ARBA00008056"/>
    </source>
</evidence>
<dbReference type="GO" id="GO:0046872">
    <property type="term" value="F:metal ion binding"/>
    <property type="evidence" value="ECO:0007669"/>
    <property type="project" value="UniProtKB-KW"/>
</dbReference>
<dbReference type="Pfam" id="PF14226">
    <property type="entry name" value="DIOX_N"/>
    <property type="match status" value="1"/>
</dbReference>
<keyword evidence="2" id="KW-0479">Metal-binding</keyword>
<dbReference type="InterPro" id="IPR005123">
    <property type="entry name" value="Oxoglu/Fe-dep_dioxygenase_dom"/>
</dbReference>
<dbReference type="GO" id="GO:0044283">
    <property type="term" value="P:small molecule biosynthetic process"/>
    <property type="evidence" value="ECO:0007669"/>
    <property type="project" value="UniProtKB-ARBA"/>
</dbReference>
<dbReference type="Pfam" id="PF03171">
    <property type="entry name" value="2OG-FeII_Oxy"/>
    <property type="match status" value="1"/>
</dbReference>
<dbReference type="EMBL" id="NJEU01000185">
    <property type="protein sequence ID" value="PHH79461.1"/>
    <property type="molecule type" value="Genomic_DNA"/>
</dbReference>
<dbReference type="InterPro" id="IPR027443">
    <property type="entry name" value="IPNS-like_sf"/>
</dbReference>
<dbReference type="Proteomes" id="UP000224854">
    <property type="component" value="Unassembled WGS sequence"/>
</dbReference>
<dbReference type="GO" id="GO:0016491">
    <property type="term" value="F:oxidoreductase activity"/>
    <property type="evidence" value="ECO:0007669"/>
    <property type="project" value="UniProtKB-KW"/>
</dbReference>
<dbReference type="InterPro" id="IPR044861">
    <property type="entry name" value="IPNS-like_FE2OG_OXY"/>
</dbReference>
<sequence length="331" mass="37693">METKQHDIPIPIIDLAPQDLGEVAPHVHRAFKEFGFAYFKNHGVPETLISEAFQWSAKFFALPQEIKEKTPRPLERWKPRGYSGIGLEKTSQDIFQTDKAANKEFIPDCKESYEMGSELNTRIVNIWPDEQDIAGFRDFFTHFYSVCYEAEVKLLKVFALSLGLEESHLVQFHSPRRNQLRILHYPPVQTALLRQGKAERTGAHTDFGTITMLFQDHVGGLEMEETGQPGKFVPVPYVPGTVVVNAGDLLMRWTNDEYKSALHRVGIAGVNKGQGADEMTERRYSIPYFVTPDDGVLVDCLPSCHGPDRPKRYEPVDSSTYISMRLEAIYR</sequence>
<keyword evidence="2" id="KW-0560">Oxidoreductase</keyword>
<proteinExistence type="inferred from homology"/>
<dbReference type="SUPFAM" id="SSF51197">
    <property type="entry name" value="Clavaminate synthase-like"/>
    <property type="match status" value="1"/>
</dbReference>
<organism evidence="4 5">
    <name type="scientific">Ophiocordyceps australis</name>
    <dbReference type="NCBI Taxonomy" id="1399860"/>
    <lineage>
        <taxon>Eukaryota</taxon>
        <taxon>Fungi</taxon>
        <taxon>Dikarya</taxon>
        <taxon>Ascomycota</taxon>
        <taxon>Pezizomycotina</taxon>
        <taxon>Sordariomycetes</taxon>
        <taxon>Hypocreomycetidae</taxon>
        <taxon>Hypocreales</taxon>
        <taxon>Ophiocordycipitaceae</taxon>
        <taxon>Ophiocordyceps</taxon>
    </lineage>
</organism>
<protein>
    <recommendedName>
        <fullName evidence="3">Fe2OG dioxygenase domain-containing protein</fullName>
    </recommendedName>
</protein>
<dbReference type="AlphaFoldDB" id="A0A2C5ZJQ8"/>
<evidence type="ECO:0000256" key="2">
    <source>
        <dbReference type="RuleBase" id="RU003682"/>
    </source>
</evidence>
<keyword evidence="5" id="KW-1185">Reference proteome</keyword>
<comment type="caution">
    <text evidence="4">The sequence shown here is derived from an EMBL/GenBank/DDBJ whole genome shotgun (WGS) entry which is preliminary data.</text>
</comment>
<name>A0A2C5ZJQ8_9HYPO</name>
<accession>A0A2C5ZJQ8</accession>
<dbReference type="PANTHER" id="PTHR47990">
    <property type="entry name" value="2-OXOGLUTARATE (2OG) AND FE(II)-DEPENDENT OXYGENASE SUPERFAMILY PROTEIN-RELATED"/>
    <property type="match status" value="1"/>
</dbReference>
<dbReference type="PROSITE" id="PS51471">
    <property type="entry name" value="FE2OG_OXY"/>
    <property type="match status" value="1"/>
</dbReference>
<comment type="similarity">
    <text evidence="1 2">Belongs to the iron/ascorbate-dependent oxidoreductase family.</text>
</comment>
<evidence type="ECO:0000313" key="4">
    <source>
        <dbReference type="EMBL" id="PHH79461.1"/>
    </source>
</evidence>
<evidence type="ECO:0000259" key="3">
    <source>
        <dbReference type="PROSITE" id="PS51471"/>
    </source>
</evidence>